<keyword evidence="1" id="KW-1133">Transmembrane helix</keyword>
<name>A0A409Y0S9_9AGAR</name>
<dbReference type="AlphaFoldDB" id="A0A409Y0S9"/>
<accession>A0A409Y0S9</accession>
<comment type="caution">
    <text evidence="2">The sequence shown here is derived from an EMBL/GenBank/DDBJ whole genome shotgun (WGS) entry which is preliminary data.</text>
</comment>
<dbReference type="Proteomes" id="UP000284706">
    <property type="component" value="Unassembled WGS sequence"/>
</dbReference>
<protein>
    <submittedName>
        <fullName evidence="2">Uncharacterized protein</fullName>
    </submittedName>
</protein>
<keyword evidence="1" id="KW-0812">Transmembrane</keyword>
<feature type="transmembrane region" description="Helical" evidence="1">
    <location>
        <begin position="68"/>
        <end position="89"/>
    </location>
</feature>
<feature type="transmembrane region" description="Helical" evidence="1">
    <location>
        <begin position="39"/>
        <end position="56"/>
    </location>
</feature>
<dbReference type="EMBL" id="NHYE01001344">
    <property type="protein sequence ID" value="PPQ96628.1"/>
    <property type="molecule type" value="Genomic_DNA"/>
</dbReference>
<evidence type="ECO:0000256" key="1">
    <source>
        <dbReference type="SAM" id="Phobius"/>
    </source>
</evidence>
<reference evidence="2 3" key="1">
    <citation type="journal article" date="2018" name="Evol. Lett.">
        <title>Horizontal gene cluster transfer increased hallucinogenic mushroom diversity.</title>
        <authorList>
            <person name="Reynolds H.T."/>
            <person name="Vijayakumar V."/>
            <person name="Gluck-Thaler E."/>
            <person name="Korotkin H.B."/>
            <person name="Matheny P.B."/>
            <person name="Slot J.C."/>
        </authorList>
    </citation>
    <scope>NUCLEOTIDE SEQUENCE [LARGE SCALE GENOMIC DNA]</scope>
    <source>
        <strain evidence="2 3">SRW20</strain>
    </source>
</reference>
<feature type="transmembrane region" description="Helical" evidence="1">
    <location>
        <begin position="101"/>
        <end position="123"/>
    </location>
</feature>
<keyword evidence="1" id="KW-0472">Membrane</keyword>
<organism evidence="2 3">
    <name type="scientific">Gymnopilus dilepis</name>
    <dbReference type="NCBI Taxonomy" id="231916"/>
    <lineage>
        <taxon>Eukaryota</taxon>
        <taxon>Fungi</taxon>
        <taxon>Dikarya</taxon>
        <taxon>Basidiomycota</taxon>
        <taxon>Agaricomycotina</taxon>
        <taxon>Agaricomycetes</taxon>
        <taxon>Agaricomycetidae</taxon>
        <taxon>Agaricales</taxon>
        <taxon>Agaricineae</taxon>
        <taxon>Hymenogastraceae</taxon>
        <taxon>Gymnopilus</taxon>
    </lineage>
</organism>
<gene>
    <name evidence="2" type="ORF">CVT26_010669</name>
</gene>
<dbReference type="InParanoid" id="A0A409Y0S9"/>
<evidence type="ECO:0000313" key="3">
    <source>
        <dbReference type="Proteomes" id="UP000284706"/>
    </source>
</evidence>
<dbReference type="OrthoDB" id="3366475at2759"/>
<keyword evidence="3" id="KW-1185">Reference proteome</keyword>
<proteinExistence type="predicted"/>
<sequence length="176" mass="19026">MADTYIRTAETASSTLGVQVSPSAQTSAPIVQLVPLLKAVYSGTLYITSLAISLVKPLNFLIFSPIPVFLYVLAPVIVFLQLALNAFVWSPYRVALYLLDALYPLYVLCGVACITGGILGFAARMISQILVDNVLAAKVEPEQDEKGVKVKTEDEVATTVDVKGKGKKVEKIKFET</sequence>
<evidence type="ECO:0000313" key="2">
    <source>
        <dbReference type="EMBL" id="PPQ96628.1"/>
    </source>
</evidence>